<dbReference type="Proteomes" id="UP000823863">
    <property type="component" value="Unassembled WGS sequence"/>
</dbReference>
<comment type="caution">
    <text evidence="1">The sequence shown here is derived from an EMBL/GenBank/DDBJ whole genome shotgun (WGS) entry which is preliminary data.</text>
</comment>
<name>A0A9D2TDV7_9FIRM</name>
<evidence type="ECO:0000313" key="2">
    <source>
        <dbReference type="Proteomes" id="UP000823863"/>
    </source>
</evidence>
<gene>
    <name evidence="1" type="ORF">H9931_06320</name>
</gene>
<reference evidence="1" key="2">
    <citation type="submission" date="2021-04" db="EMBL/GenBank/DDBJ databases">
        <authorList>
            <person name="Gilroy R."/>
        </authorList>
    </citation>
    <scope>NUCLEOTIDE SEQUENCE</scope>
    <source>
        <strain evidence="1">CHK198-12963</strain>
    </source>
</reference>
<accession>A0A9D2TDV7</accession>
<organism evidence="1 2">
    <name type="scientific">Candidatus Enterocloster excrementigallinarum</name>
    <dbReference type="NCBI Taxonomy" id="2838558"/>
    <lineage>
        <taxon>Bacteria</taxon>
        <taxon>Bacillati</taxon>
        <taxon>Bacillota</taxon>
        <taxon>Clostridia</taxon>
        <taxon>Lachnospirales</taxon>
        <taxon>Lachnospiraceae</taxon>
        <taxon>Enterocloster</taxon>
    </lineage>
</organism>
<evidence type="ECO:0000313" key="1">
    <source>
        <dbReference type="EMBL" id="HJC66324.1"/>
    </source>
</evidence>
<proteinExistence type="predicted"/>
<reference evidence="1" key="1">
    <citation type="journal article" date="2021" name="PeerJ">
        <title>Extensive microbial diversity within the chicken gut microbiome revealed by metagenomics and culture.</title>
        <authorList>
            <person name="Gilroy R."/>
            <person name="Ravi A."/>
            <person name="Getino M."/>
            <person name="Pursley I."/>
            <person name="Horton D.L."/>
            <person name="Alikhan N.F."/>
            <person name="Baker D."/>
            <person name="Gharbi K."/>
            <person name="Hall N."/>
            <person name="Watson M."/>
            <person name="Adriaenssens E.M."/>
            <person name="Foster-Nyarko E."/>
            <person name="Jarju S."/>
            <person name="Secka A."/>
            <person name="Antonio M."/>
            <person name="Oren A."/>
            <person name="Chaudhuri R.R."/>
            <person name="La Ragione R."/>
            <person name="Hildebrand F."/>
            <person name="Pallen M.J."/>
        </authorList>
    </citation>
    <scope>NUCLEOTIDE SEQUENCE</scope>
    <source>
        <strain evidence="1">CHK198-12963</strain>
    </source>
</reference>
<dbReference type="EMBL" id="DWWB01000030">
    <property type="protein sequence ID" value="HJC66324.1"/>
    <property type="molecule type" value="Genomic_DNA"/>
</dbReference>
<dbReference type="AlphaFoldDB" id="A0A9D2TDV7"/>
<dbReference type="PROSITE" id="PS51257">
    <property type="entry name" value="PROKAR_LIPOPROTEIN"/>
    <property type="match status" value="1"/>
</dbReference>
<sequence length="178" mass="19788">MNKLIKGSLVFCACAAILCGCTQSNIVSPSGGMVEGNVAPDFSPKENIQIDWAELTENLREEFIQPYGTYGDYVMDLSVYWDEDANSLMVLLPVLPSTPSDIALSYAQDVLKYCGDEISVQDFSYTGPEEEGTYYGSYFDTHDVTVQVFPYDSEDDESTYIINDTMKAGEQRELTALK</sequence>
<protein>
    <submittedName>
        <fullName evidence="1">Uncharacterized protein</fullName>
    </submittedName>
</protein>